<dbReference type="AlphaFoldDB" id="A0A849C0N7"/>
<keyword evidence="6" id="KW-0223">Dioxygenase</keyword>
<comment type="caution">
    <text evidence="7">The sequence shown here is derived from an EMBL/GenBank/DDBJ whole genome shotgun (WGS) entry which is preliminary data.</text>
</comment>
<evidence type="ECO:0000256" key="1">
    <source>
        <dbReference type="ARBA" id="ARBA00006787"/>
    </source>
</evidence>
<evidence type="ECO:0000313" key="7">
    <source>
        <dbReference type="EMBL" id="NNH68559.1"/>
    </source>
</evidence>
<accession>A0A849C0N7</accession>
<dbReference type="GO" id="GO:0010436">
    <property type="term" value="F:carotenoid dioxygenase activity"/>
    <property type="evidence" value="ECO:0007669"/>
    <property type="project" value="TreeGrafter"/>
</dbReference>
<reference evidence="7 8" key="1">
    <citation type="submission" date="2020-05" db="EMBL/GenBank/DDBJ databases">
        <title>MicrobeNet Type strains.</title>
        <authorList>
            <person name="Nicholson A.C."/>
        </authorList>
    </citation>
    <scope>NUCLEOTIDE SEQUENCE [LARGE SCALE GENOMIC DNA]</scope>
    <source>
        <strain evidence="7 8">JCM 3224</strain>
    </source>
</reference>
<evidence type="ECO:0000256" key="4">
    <source>
        <dbReference type="ARBA" id="ARBA00023004"/>
    </source>
</evidence>
<keyword evidence="8" id="KW-1185">Reference proteome</keyword>
<sequence>MASTRYRDSAFLTGHHRPNRMEVDAPDLFIEGELPADLAGVFYRNGAEPLYPPTDEDYHWFDGDGMVYAFFIEDGRVSLRNRWVRTDKLLLEMKEGRRLFGVHGNPMTTDPLAEGTRYNTANTNIVLHGGKLLALMEGAPPVELDPRTLDTLGEETYGGVVTTTFSAHPTVDHSTGELINIGSIARRGDAAPELRYDIIDFDGRPIATESVPVPHQSMLHTFFVTEHYVVFPVTPLDISLPRAMSGGPLVGWDPDRPTKLGLMPRRGTAADVRWFEAEPRHMMHQANVWESDGRIVADVAAAEGTALFPDIDGTRRTHRETRQSLRRWTIDPTATTDVVREEILNDRDIQFPRPDDRLMTRPSRYAFANSNLHSVDGRADGMDSVVRVDTRTGFEDLYHFGDSAAAGELIFAPKVGGTDELDGYAITLVHQAGAAETELVVFDAKDLTGGPLARVKVPFAIPSGFHCNYYSVDNPLYRQAMG</sequence>
<evidence type="ECO:0000256" key="2">
    <source>
        <dbReference type="ARBA" id="ARBA00022723"/>
    </source>
</evidence>
<evidence type="ECO:0000256" key="3">
    <source>
        <dbReference type="ARBA" id="ARBA00023002"/>
    </source>
</evidence>
<dbReference type="PANTHER" id="PTHR10543">
    <property type="entry name" value="BETA-CAROTENE DIOXYGENASE"/>
    <property type="match status" value="1"/>
</dbReference>
<proteinExistence type="inferred from homology"/>
<dbReference type="Pfam" id="PF03055">
    <property type="entry name" value="RPE65"/>
    <property type="match status" value="1"/>
</dbReference>
<keyword evidence="2 5" id="KW-0479">Metal-binding</keyword>
<feature type="binding site" evidence="5">
    <location>
        <position position="466"/>
    </location>
    <ligand>
        <name>Fe cation</name>
        <dbReference type="ChEBI" id="CHEBI:24875"/>
        <note>catalytic</note>
    </ligand>
</feature>
<keyword evidence="3 6" id="KW-0560">Oxidoreductase</keyword>
<dbReference type="EC" id="1.13.11.-" evidence="6"/>
<organism evidence="7 8">
    <name type="scientific">Nocardia uniformis</name>
    <dbReference type="NCBI Taxonomy" id="53432"/>
    <lineage>
        <taxon>Bacteria</taxon>
        <taxon>Bacillati</taxon>
        <taxon>Actinomycetota</taxon>
        <taxon>Actinomycetes</taxon>
        <taxon>Mycobacteriales</taxon>
        <taxon>Nocardiaceae</taxon>
        <taxon>Nocardia</taxon>
    </lineage>
</organism>
<comment type="similarity">
    <text evidence="1 6">Belongs to the carotenoid oxygenase family.</text>
</comment>
<comment type="cofactor">
    <cofactor evidence="5 6">
        <name>Fe(2+)</name>
        <dbReference type="ChEBI" id="CHEBI:29033"/>
    </cofactor>
    <text evidence="5 6">Binds 1 Fe(2+) ion per subunit.</text>
</comment>
<dbReference type="GO" id="GO:0016121">
    <property type="term" value="P:carotene catabolic process"/>
    <property type="evidence" value="ECO:0007669"/>
    <property type="project" value="TreeGrafter"/>
</dbReference>
<dbReference type="GO" id="GO:0046872">
    <property type="term" value="F:metal ion binding"/>
    <property type="evidence" value="ECO:0007669"/>
    <property type="project" value="UniProtKB-KW"/>
</dbReference>
<evidence type="ECO:0000256" key="6">
    <source>
        <dbReference type="RuleBase" id="RU364048"/>
    </source>
</evidence>
<dbReference type="EMBL" id="JABELX010000001">
    <property type="protein sequence ID" value="NNH68559.1"/>
    <property type="molecule type" value="Genomic_DNA"/>
</dbReference>
<evidence type="ECO:0000256" key="5">
    <source>
        <dbReference type="PIRSR" id="PIRSR604294-1"/>
    </source>
</evidence>
<feature type="binding site" evidence="5">
    <location>
        <position position="284"/>
    </location>
    <ligand>
        <name>Fe cation</name>
        <dbReference type="ChEBI" id="CHEBI:24875"/>
        <note>catalytic</note>
    </ligand>
</feature>
<dbReference type="Proteomes" id="UP000586827">
    <property type="component" value="Unassembled WGS sequence"/>
</dbReference>
<feature type="binding site" evidence="5">
    <location>
        <position position="168"/>
    </location>
    <ligand>
        <name>Fe cation</name>
        <dbReference type="ChEBI" id="CHEBI:24875"/>
        <note>catalytic</note>
    </ligand>
</feature>
<dbReference type="RefSeq" id="WP_084521208.1">
    <property type="nucleotide sequence ID" value="NZ_JABELX010000001.1"/>
</dbReference>
<feature type="binding site" evidence="5">
    <location>
        <position position="220"/>
    </location>
    <ligand>
        <name>Fe cation</name>
        <dbReference type="ChEBI" id="CHEBI:24875"/>
        <note>catalytic</note>
    </ligand>
</feature>
<evidence type="ECO:0000313" key="8">
    <source>
        <dbReference type="Proteomes" id="UP000586827"/>
    </source>
</evidence>
<name>A0A849C0N7_9NOCA</name>
<protein>
    <recommendedName>
        <fullName evidence="6">Dioxygenase</fullName>
        <ecNumber evidence="6">1.13.11.-</ecNumber>
    </recommendedName>
</protein>
<dbReference type="PANTHER" id="PTHR10543:SF89">
    <property type="entry name" value="CAROTENOID 9,10(9',10')-CLEAVAGE DIOXYGENASE 1"/>
    <property type="match status" value="1"/>
</dbReference>
<gene>
    <name evidence="7" type="ORF">HLB23_01455</name>
</gene>
<keyword evidence="4 5" id="KW-0408">Iron</keyword>
<dbReference type="InterPro" id="IPR004294">
    <property type="entry name" value="Carotenoid_Oase"/>
</dbReference>